<evidence type="ECO:0000259" key="2">
    <source>
        <dbReference type="PROSITE" id="PS50181"/>
    </source>
</evidence>
<dbReference type="EMBL" id="CAINUL010000006">
    <property type="protein sequence ID" value="CAD0110430.1"/>
    <property type="molecule type" value="Genomic_DNA"/>
</dbReference>
<proteinExistence type="predicted"/>
<dbReference type="InterPro" id="IPR036047">
    <property type="entry name" value="F-box-like_dom_sf"/>
</dbReference>
<dbReference type="Proteomes" id="UP000745764">
    <property type="component" value="Unassembled WGS sequence"/>
</dbReference>
<keyword evidence="4" id="KW-1185">Reference proteome</keyword>
<comment type="caution">
    <text evidence="3">The sequence shown here is derived from an EMBL/GenBank/DDBJ whole genome shotgun (WGS) entry which is preliminary data.</text>
</comment>
<name>A0A9N8KMS5_9PEZI</name>
<sequence length="419" mass="48184">MSLLSLPPEIFNAVLDGVSGRDAMNLRLVCQRTSALSSHQFGLKCLTDLSFIWSPYSLQGLLDLSAHPLGRYIKRLTFSTHFIYAEEFTEDPVEQRNARLETTFDQWEERSVPLVRALENFREANVHPILGSYDYQVPWLPLDNSNNDINASNPPRKGYGFENYYGTTKLETRHATFMHTNQYILKAAQQAKFTVKAFHTNWNSQSLHQEDDIRFMQHQLLVSQPDGNIKPDFELLATFLDPEMCHCFGEIRIMLCDVGTEFLTAFLANQAKSLRVLHLEHITMDLWDEAMGEDQDLDNGAMALNFLTMLKNDLSLEYLKLSRLSNARDRSRLIGGHDDTWTSREEIQDGLQMYIQREEDDEHSVDEEWLDDDDEGEWISVHHSEDEDEEEVWPGILQDGNNETTTDRPDAGEGEESGV</sequence>
<dbReference type="InterPro" id="IPR001810">
    <property type="entry name" value="F-box_dom"/>
</dbReference>
<feature type="region of interest" description="Disordered" evidence="1">
    <location>
        <begin position="358"/>
        <end position="419"/>
    </location>
</feature>
<gene>
    <name evidence="3" type="ORF">AWRI4620_LOCUS4685</name>
</gene>
<accession>A0A9N8KMS5</accession>
<protein>
    <recommendedName>
        <fullName evidence="2">F-box domain-containing protein</fullName>
    </recommendedName>
</protein>
<evidence type="ECO:0000256" key="1">
    <source>
        <dbReference type="SAM" id="MobiDB-lite"/>
    </source>
</evidence>
<organism evidence="3 4">
    <name type="scientific">Aureobasidium uvarum</name>
    <dbReference type="NCBI Taxonomy" id="2773716"/>
    <lineage>
        <taxon>Eukaryota</taxon>
        <taxon>Fungi</taxon>
        <taxon>Dikarya</taxon>
        <taxon>Ascomycota</taxon>
        <taxon>Pezizomycotina</taxon>
        <taxon>Dothideomycetes</taxon>
        <taxon>Dothideomycetidae</taxon>
        <taxon>Dothideales</taxon>
        <taxon>Saccotheciaceae</taxon>
        <taxon>Aureobasidium</taxon>
    </lineage>
</organism>
<dbReference type="PROSITE" id="PS50181">
    <property type="entry name" value="FBOX"/>
    <property type="match status" value="1"/>
</dbReference>
<dbReference type="OrthoDB" id="3933018at2759"/>
<feature type="domain" description="F-box" evidence="2">
    <location>
        <begin position="1"/>
        <end position="56"/>
    </location>
</feature>
<reference evidence="3" key="1">
    <citation type="submission" date="2020-06" db="EMBL/GenBank/DDBJ databases">
        <authorList>
            <person name="Onetto C."/>
        </authorList>
    </citation>
    <scope>NUCLEOTIDE SEQUENCE</scope>
</reference>
<dbReference type="AlphaFoldDB" id="A0A9N8KMS5"/>
<feature type="compositionally biased region" description="Acidic residues" evidence="1">
    <location>
        <begin position="358"/>
        <end position="377"/>
    </location>
</feature>
<evidence type="ECO:0000313" key="3">
    <source>
        <dbReference type="EMBL" id="CAD0110430.1"/>
    </source>
</evidence>
<dbReference type="SUPFAM" id="SSF81383">
    <property type="entry name" value="F-box domain"/>
    <property type="match status" value="1"/>
</dbReference>
<evidence type="ECO:0000313" key="4">
    <source>
        <dbReference type="Proteomes" id="UP000745764"/>
    </source>
</evidence>